<sequence length="361" mass="40101">MGDTPDEPMASFAALPPFPDDIPTAPLVTLSLAKLQNNDPQEIAEFYKIGKGLGFFYLDLRGCDEGKQLLHDAEALLEVEKQYFDLPLEEKRVSDREVVPGSDSFFGWKALGTLAVDPTGKTDRHEQLNYKKDDIVGNTEPLPIPELIRANKPLFKSFATSAFNVLHMLLNHLNDQLELPPGTLVNLHRLHEQSGDHVRLIKAPPPVGEPSLSAGPHTDFGSLTMLFNWIGGLQVVLPGASKEWVYVRPVPGCAIVNLGDALVKFTAGLLRSNIHRVMSPPGKQADMTRYSLVYFSRPENSVVLKRLKGGVIDQQPLSDKPEPEFTAKEWFLRRAHLNKKDKNWTPDNWTKSRGTEAGRGG</sequence>
<dbReference type="Pfam" id="PF03171">
    <property type="entry name" value="2OG-FeII_Oxy"/>
    <property type="match status" value="1"/>
</dbReference>
<dbReference type="PANTHER" id="PTHR47990">
    <property type="entry name" value="2-OXOGLUTARATE (2OG) AND FE(II)-DEPENDENT OXYGENASE SUPERFAMILY PROTEIN-RELATED"/>
    <property type="match status" value="1"/>
</dbReference>
<dbReference type="Gene3D" id="2.60.120.330">
    <property type="entry name" value="B-lactam Antibiotic, Isopenicillin N Synthase, Chain"/>
    <property type="match status" value="1"/>
</dbReference>
<dbReference type="EMBL" id="KV423936">
    <property type="protein sequence ID" value="KZT59844.1"/>
    <property type="molecule type" value="Genomic_DNA"/>
</dbReference>
<evidence type="ECO:0000259" key="3">
    <source>
        <dbReference type="PROSITE" id="PS51471"/>
    </source>
</evidence>
<dbReference type="SUPFAM" id="SSF51197">
    <property type="entry name" value="Clavaminate synthase-like"/>
    <property type="match status" value="1"/>
</dbReference>
<dbReference type="GO" id="GO:0016491">
    <property type="term" value="F:oxidoreductase activity"/>
    <property type="evidence" value="ECO:0007669"/>
    <property type="project" value="UniProtKB-KW"/>
</dbReference>
<gene>
    <name evidence="4" type="ORF">CALCODRAFT_493095</name>
</gene>
<dbReference type="Proteomes" id="UP000076842">
    <property type="component" value="Unassembled WGS sequence"/>
</dbReference>
<dbReference type="InterPro" id="IPR050231">
    <property type="entry name" value="Iron_ascorbate_oxido_reductase"/>
</dbReference>
<reference evidence="4 5" key="1">
    <citation type="journal article" date="2016" name="Mol. Biol. Evol.">
        <title>Comparative Genomics of Early-Diverging Mushroom-Forming Fungi Provides Insights into the Origins of Lignocellulose Decay Capabilities.</title>
        <authorList>
            <person name="Nagy L.G."/>
            <person name="Riley R."/>
            <person name="Tritt A."/>
            <person name="Adam C."/>
            <person name="Daum C."/>
            <person name="Floudas D."/>
            <person name="Sun H."/>
            <person name="Yadav J.S."/>
            <person name="Pangilinan J."/>
            <person name="Larsson K.H."/>
            <person name="Matsuura K."/>
            <person name="Barry K."/>
            <person name="Labutti K."/>
            <person name="Kuo R."/>
            <person name="Ohm R.A."/>
            <person name="Bhattacharya S.S."/>
            <person name="Shirouzu T."/>
            <person name="Yoshinaga Y."/>
            <person name="Martin F.M."/>
            <person name="Grigoriev I.V."/>
            <person name="Hibbett D.S."/>
        </authorList>
    </citation>
    <scope>NUCLEOTIDE SEQUENCE [LARGE SCALE GENOMIC DNA]</scope>
    <source>
        <strain evidence="4 5">HHB12733</strain>
    </source>
</reference>
<evidence type="ECO:0000256" key="1">
    <source>
        <dbReference type="RuleBase" id="RU003682"/>
    </source>
</evidence>
<evidence type="ECO:0000313" key="4">
    <source>
        <dbReference type="EMBL" id="KZT59844.1"/>
    </source>
</evidence>
<dbReference type="STRING" id="1353952.A0A165HWP4"/>
<evidence type="ECO:0000313" key="5">
    <source>
        <dbReference type="Proteomes" id="UP000076842"/>
    </source>
</evidence>
<dbReference type="InterPro" id="IPR027443">
    <property type="entry name" value="IPNS-like_sf"/>
</dbReference>
<dbReference type="InterPro" id="IPR044861">
    <property type="entry name" value="IPNS-like_FE2OG_OXY"/>
</dbReference>
<dbReference type="PROSITE" id="PS51471">
    <property type="entry name" value="FE2OG_OXY"/>
    <property type="match status" value="1"/>
</dbReference>
<keyword evidence="5" id="KW-1185">Reference proteome</keyword>
<name>A0A165HWP4_9BASI</name>
<dbReference type="Pfam" id="PF14226">
    <property type="entry name" value="DIOX_N"/>
    <property type="match status" value="1"/>
</dbReference>
<dbReference type="GO" id="GO:0046872">
    <property type="term" value="F:metal ion binding"/>
    <property type="evidence" value="ECO:0007669"/>
    <property type="project" value="UniProtKB-KW"/>
</dbReference>
<dbReference type="InterPro" id="IPR005123">
    <property type="entry name" value="Oxoglu/Fe-dep_dioxygenase_dom"/>
</dbReference>
<accession>A0A165HWP4</accession>
<feature type="domain" description="Fe2OG dioxygenase" evidence="3">
    <location>
        <begin position="194"/>
        <end position="298"/>
    </location>
</feature>
<feature type="region of interest" description="Disordered" evidence="2">
    <location>
        <begin position="341"/>
        <end position="361"/>
    </location>
</feature>
<keyword evidence="1" id="KW-0560">Oxidoreductase</keyword>
<keyword evidence="1" id="KW-0408">Iron</keyword>
<evidence type="ECO:0000256" key="2">
    <source>
        <dbReference type="SAM" id="MobiDB-lite"/>
    </source>
</evidence>
<keyword evidence="1" id="KW-0479">Metal-binding</keyword>
<comment type="similarity">
    <text evidence="1">Belongs to the iron/ascorbate-dependent oxidoreductase family.</text>
</comment>
<dbReference type="InterPro" id="IPR026992">
    <property type="entry name" value="DIOX_N"/>
</dbReference>
<organism evidence="4 5">
    <name type="scientific">Calocera cornea HHB12733</name>
    <dbReference type="NCBI Taxonomy" id="1353952"/>
    <lineage>
        <taxon>Eukaryota</taxon>
        <taxon>Fungi</taxon>
        <taxon>Dikarya</taxon>
        <taxon>Basidiomycota</taxon>
        <taxon>Agaricomycotina</taxon>
        <taxon>Dacrymycetes</taxon>
        <taxon>Dacrymycetales</taxon>
        <taxon>Dacrymycetaceae</taxon>
        <taxon>Calocera</taxon>
    </lineage>
</organism>
<dbReference type="AlphaFoldDB" id="A0A165HWP4"/>
<proteinExistence type="inferred from homology"/>
<dbReference type="OrthoDB" id="406156at2759"/>
<dbReference type="InParanoid" id="A0A165HWP4"/>
<protein>
    <submittedName>
        <fullName evidence="4">Putative 1-aminocyclopropane-1-carboxylate oxidase</fullName>
    </submittedName>
</protein>